<dbReference type="SMART" id="SM00343">
    <property type="entry name" value="ZnF_C2HC"/>
    <property type="match status" value="4"/>
</dbReference>
<feature type="compositionally biased region" description="Polar residues" evidence="6">
    <location>
        <begin position="114"/>
        <end position="124"/>
    </location>
</feature>
<gene>
    <name evidence="9" type="primary">8230882</name>
    <name evidence="8" type="ORF">Phum_PHUM441140</name>
</gene>
<dbReference type="InterPro" id="IPR001878">
    <property type="entry name" value="Znf_CCHC"/>
</dbReference>
<feature type="region of interest" description="Disordered" evidence="6">
    <location>
        <begin position="1"/>
        <end position="23"/>
    </location>
</feature>
<reference evidence="8" key="2">
    <citation type="submission" date="2007-04" db="EMBL/GenBank/DDBJ databases">
        <title>The genome of the human body louse.</title>
        <authorList>
            <consortium name="The Human Body Louse Genome Consortium"/>
            <person name="Kirkness E."/>
            <person name="Walenz B."/>
            <person name="Hass B."/>
            <person name="Bruggner R."/>
            <person name="Strausberg R."/>
        </authorList>
    </citation>
    <scope>NUCLEOTIDE SEQUENCE</scope>
    <source>
        <strain evidence="8">USDA</strain>
    </source>
</reference>
<feature type="region of interest" description="Disordered" evidence="6">
    <location>
        <begin position="75"/>
        <end position="155"/>
    </location>
</feature>
<dbReference type="OMA" id="KREVCYN"/>
<evidence type="ECO:0000256" key="2">
    <source>
        <dbReference type="ARBA" id="ARBA00022737"/>
    </source>
</evidence>
<name>E0VTZ5_PEDHC</name>
<keyword evidence="4" id="KW-0862">Zinc</keyword>
<feature type="region of interest" description="Disordered" evidence="6">
    <location>
        <begin position="352"/>
        <end position="380"/>
    </location>
</feature>
<dbReference type="PANTHER" id="PTHR46242">
    <property type="entry name" value="ZINC FINGER CCHC DOMAIN-CONTAINING PROTEIN 9 ZCCHC9"/>
    <property type="match status" value="1"/>
</dbReference>
<dbReference type="HOGENOM" id="CLU_044138_0_0_1"/>
<dbReference type="GO" id="GO:0003676">
    <property type="term" value="F:nucleic acid binding"/>
    <property type="evidence" value="ECO:0007669"/>
    <property type="project" value="InterPro"/>
</dbReference>
<dbReference type="AlphaFoldDB" id="E0VTZ5"/>
<evidence type="ECO:0000313" key="8">
    <source>
        <dbReference type="EMBL" id="EEB16851.1"/>
    </source>
</evidence>
<organism>
    <name type="scientific">Pediculus humanus subsp. corporis</name>
    <name type="common">Body louse</name>
    <dbReference type="NCBI Taxonomy" id="121224"/>
    <lineage>
        <taxon>Eukaryota</taxon>
        <taxon>Metazoa</taxon>
        <taxon>Ecdysozoa</taxon>
        <taxon>Arthropoda</taxon>
        <taxon>Hexapoda</taxon>
        <taxon>Insecta</taxon>
        <taxon>Pterygota</taxon>
        <taxon>Neoptera</taxon>
        <taxon>Paraneoptera</taxon>
        <taxon>Psocodea</taxon>
        <taxon>Troctomorpha</taxon>
        <taxon>Phthiraptera</taxon>
        <taxon>Anoplura</taxon>
        <taxon>Pediculidae</taxon>
        <taxon>Pediculus</taxon>
    </lineage>
</organism>
<dbReference type="Pfam" id="PF00098">
    <property type="entry name" value="zf-CCHC"/>
    <property type="match status" value="3"/>
</dbReference>
<dbReference type="FunFam" id="4.10.60.10:FF:000091">
    <property type="entry name" value="Zinc finger CCHC-type-containing 9"/>
    <property type="match status" value="1"/>
</dbReference>
<dbReference type="CTD" id="8230882"/>
<dbReference type="InterPro" id="IPR042246">
    <property type="entry name" value="ZCCHC9"/>
</dbReference>
<feature type="compositionally biased region" description="Basic and acidic residues" evidence="6">
    <location>
        <begin position="142"/>
        <end position="154"/>
    </location>
</feature>
<reference evidence="9" key="3">
    <citation type="submission" date="2021-02" db="UniProtKB">
        <authorList>
            <consortium name="EnsemblMetazoa"/>
        </authorList>
    </citation>
    <scope>IDENTIFICATION</scope>
    <source>
        <strain evidence="9">USDA</strain>
    </source>
</reference>
<dbReference type="PANTHER" id="PTHR46242:SF1">
    <property type="entry name" value="ZINC FINGER CCHC DOMAIN-CONTAINING PROTEIN 9"/>
    <property type="match status" value="1"/>
</dbReference>
<evidence type="ECO:0000256" key="1">
    <source>
        <dbReference type="ARBA" id="ARBA00022723"/>
    </source>
</evidence>
<evidence type="ECO:0000313" key="10">
    <source>
        <dbReference type="Proteomes" id="UP000009046"/>
    </source>
</evidence>
<evidence type="ECO:0000256" key="6">
    <source>
        <dbReference type="SAM" id="MobiDB-lite"/>
    </source>
</evidence>
<dbReference type="Proteomes" id="UP000009046">
    <property type="component" value="Unassembled WGS sequence"/>
</dbReference>
<evidence type="ECO:0000256" key="5">
    <source>
        <dbReference type="PROSITE-ProRule" id="PRU00047"/>
    </source>
</evidence>
<evidence type="ECO:0000256" key="3">
    <source>
        <dbReference type="ARBA" id="ARBA00022771"/>
    </source>
</evidence>
<dbReference type="KEGG" id="phu:Phum_PHUM441140"/>
<keyword evidence="10" id="KW-1185">Reference proteome</keyword>
<evidence type="ECO:0000259" key="7">
    <source>
        <dbReference type="PROSITE" id="PS50158"/>
    </source>
</evidence>
<keyword evidence="1" id="KW-0479">Metal-binding</keyword>
<feature type="domain" description="CCHC-type" evidence="7">
    <location>
        <begin position="281"/>
        <end position="296"/>
    </location>
</feature>
<dbReference type="InterPro" id="IPR036875">
    <property type="entry name" value="Znf_CCHC_sf"/>
</dbReference>
<sequence>MTRFARAKGSKSCNDKVPEQASSWAELKKSVELKTESNEELPGEIVNRIKSKPATKEPIKWAPLDVDTVEIECDVEKKRQKKMSDSTNSKSESLEENSKPEKKKKKKLKKENSQGGNENKTGNVKNAAATAAGNSKKVKSKNFKEKDKFPRKNNSDGTFVEEIMVNGEKVKVVKFQGFNVTHDDAVRLKELKTEMYKQGIPRDKLEAALKLERRRAEKSLSRLKKSVCFHCRGSGHVLSQCPSLTETENTGTGICYKCGSTEHSAIECKVVKGSSFQFAECFICKEQGHIARQCPDNPRGLYPHGGACRECGDVTHLRKDCPKTVVKKEKETMTLGIRNDRNVETLEEEMVFNRGGGGGGKTPTKKNGDVNGKRKSLVKF</sequence>
<dbReference type="GO" id="GO:0008270">
    <property type="term" value="F:zinc ion binding"/>
    <property type="evidence" value="ECO:0007669"/>
    <property type="project" value="UniProtKB-KW"/>
</dbReference>
<evidence type="ECO:0000313" key="9">
    <source>
        <dbReference type="EnsemblMetazoa" id="PHUM441140-PA"/>
    </source>
</evidence>
<protein>
    <submittedName>
        <fullName evidence="8 9">Zinc finger protein cchc domain containing protein, putative</fullName>
    </submittedName>
</protein>
<keyword evidence="2" id="KW-0677">Repeat</keyword>
<dbReference type="RefSeq" id="XP_002429589.1">
    <property type="nucleotide sequence ID" value="XM_002429544.1"/>
</dbReference>
<dbReference type="VEuPathDB" id="VectorBase:PHUM441140"/>
<proteinExistence type="predicted"/>
<dbReference type="EnsemblMetazoa" id="PHUM441140-RA">
    <property type="protein sequence ID" value="PHUM441140-PA"/>
    <property type="gene ID" value="PHUM441140"/>
</dbReference>
<dbReference type="eggNOG" id="KOG4400">
    <property type="taxonomic scope" value="Eukaryota"/>
</dbReference>
<feature type="domain" description="CCHC-type" evidence="7">
    <location>
        <begin position="228"/>
        <end position="243"/>
    </location>
</feature>
<dbReference type="GO" id="GO:0005730">
    <property type="term" value="C:nucleolus"/>
    <property type="evidence" value="ECO:0007669"/>
    <property type="project" value="TreeGrafter"/>
</dbReference>
<dbReference type="Gene3D" id="4.10.60.10">
    <property type="entry name" value="Zinc finger, CCHC-type"/>
    <property type="match status" value="2"/>
</dbReference>
<accession>E0VTZ5</accession>
<dbReference type="STRING" id="121224.E0VTZ5"/>
<dbReference type="InParanoid" id="E0VTZ5"/>
<dbReference type="GeneID" id="8230882"/>
<dbReference type="EMBL" id="DS235777">
    <property type="protein sequence ID" value="EEB16851.1"/>
    <property type="molecule type" value="Genomic_DNA"/>
</dbReference>
<reference evidence="8" key="1">
    <citation type="submission" date="2007-04" db="EMBL/GenBank/DDBJ databases">
        <title>Annotation of Pediculus humanus corporis strain USDA.</title>
        <authorList>
            <person name="Kirkness E."/>
            <person name="Hannick L."/>
            <person name="Hass B."/>
            <person name="Bruggner R."/>
            <person name="Lawson D."/>
            <person name="Bidwell S."/>
            <person name="Joardar V."/>
            <person name="Caler E."/>
            <person name="Walenz B."/>
            <person name="Inman J."/>
            <person name="Schobel S."/>
            <person name="Galinsky K."/>
            <person name="Amedeo P."/>
            <person name="Strausberg R."/>
        </authorList>
    </citation>
    <scope>NUCLEOTIDE SEQUENCE</scope>
    <source>
        <strain evidence="8">USDA</strain>
    </source>
</reference>
<dbReference type="SUPFAM" id="SSF57756">
    <property type="entry name" value="Retrovirus zinc finger-like domains"/>
    <property type="match status" value="2"/>
</dbReference>
<evidence type="ECO:0000256" key="4">
    <source>
        <dbReference type="ARBA" id="ARBA00022833"/>
    </source>
</evidence>
<dbReference type="EMBL" id="AAZO01005384">
    <property type="status" value="NOT_ANNOTATED_CDS"/>
    <property type="molecule type" value="Genomic_DNA"/>
</dbReference>
<feature type="domain" description="CCHC-type" evidence="7">
    <location>
        <begin position="308"/>
        <end position="323"/>
    </location>
</feature>
<dbReference type="PROSITE" id="PS50158">
    <property type="entry name" value="ZF_CCHC"/>
    <property type="match status" value="3"/>
</dbReference>
<keyword evidence="3 5" id="KW-0863">Zinc-finger</keyword>
<dbReference type="OrthoDB" id="3863715at2759"/>